<keyword evidence="1" id="KW-0732">Signal</keyword>
<dbReference type="InterPro" id="IPR006626">
    <property type="entry name" value="PbH1"/>
</dbReference>
<keyword evidence="4" id="KW-1185">Reference proteome</keyword>
<organism evidence="3 4">
    <name type="scientific">Fibrisoma montanum</name>
    <dbReference type="NCBI Taxonomy" id="2305895"/>
    <lineage>
        <taxon>Bacteria</taxon>
        <taxon>Pseudomonadati</taxon>
        <taxon>Bacteroidota</taxon>
        <taxon>Cytophagia</taxon>
        <taxon>Cytophagales</taxon>
        <taxon>Spirosomataceae</taxon>
        <taxon>Fibrisoma</taxon>
    </lineage>
</organism>
<name>A0A418MB62_9BACT</name>
<accession>A0A418MB62</accession>
<feature type="domain" description="Right handed beta helix" evidence="2">
    <location>
        <begin position="338"/>
        <end position="487"/>
    </location>
</feature>
<reference evidence="3 4" key="1">
    <citation type="submission" date="2018-08" db="EMBL/GenBank/DDBJ databases">
        <title>Fibrisoma montanum sp. nov., isolated from Danxia mountain soil.</title>
        <authorList>
            <person name="Huang Y."/>
        </authorList>
    </citation>
    <scope>NUCLEOTIDE SEQUENCE [LARGE SCALE GENOMIC DNA]</scope>
    <source>
        <strain evidence="3 4">HYT19</strain>
    </source>
</reference>
<dbReference type="OrthoDB" id="1433444at2"/>
<evidence type="ECO:0000259" key="2">
    <source>
        <dbReference type="Pfam" id="PF13229"/>
    </source>
</evidence>
<protein>
    <recommendedName>
        <fullName evidence="2">Right handed beta helix domain-containing protein</fullName>
    </recommendedName>
</protein>
<sequence length="731" mass="78710">MKNLRLLLTLTLSLYAGLGQAQTRLTADTTRKPTTAGEYGLSMRPDGRLYGIPAGGPAFRPVVDSLNIPGWTQRLQSLAPKSWVWSRVEADNRYKPIGYTPTKAEMGLENVSNTSDENKPLSAAQRAALAEKIEPKTIAQIRSAPLFNGQSQAAYIVTDLGREGILRRDDNDFTTPDNGATVIVNSVTGYRYKRVFDGPIIPRWFGVVGNGTTDDTAPLQAALNAAVGQIARKVSIPVSLTCLVSSITIPAGVTLEIQEGAVIRGRALTSAEQTTANRDVPVIECAASARVIGPGTVDGNKTARFWSRQVTQNNIVVTITTFSPLIYALKASGAPDYELDISNLNLINGGDGVSFQNYRRATVQNCTFNGNIDQNIDGIITSNVLITGNSMNGGAHGIQWYGVEGNYCENWTISNNIVRNGGGGGIWGARGRYIAITANVVEYWDDVCIDPERSFYVTVTGNTVKNGRNAALSIFNACDKITFSDNIVQQDSLYGAGFKIYGNNIAGLTDKSRNISLIGGSITMGKGNANPGVTTEQNVAENISIQAIEIYADGGSGIRSLDCNYTSILNVKARSRNQYVISIEGSSRCLIQGNEVLYAGATPATARGIYLIWRSSQYPIKNNTVRNNRTNVAIMDDGWGDNATGSVIENNETPSVLYAGTLNGSYTGKVRNNYDLNGNLQDGSNRYTITQMTNPTAGDLLYFDGTSWNRLPKGTDGQTLKIVSGQPAWSN</sequence>
<evidence type="ECO:0000256" key="1">
    <source>
        <dbReference type="SAM" id="SignalP"/>
    </source>
</evidence>
<dbReference type="InterPro" id="IPR012334">
    <property type="entry name" value="Pectin_lyas_fold"/>
</dbReference>
<dbReference type="EMBL" id="QXED01000003">
    <property type="protein sequence ID" value="RIV23609.1"/>
    <property type="molecule type" value="Genomic_DNA"/>
</dbReference>
<dbReference type="SMART" id="SM00710">
    <property type="entry name" value="PbH1"/>
    <property type="match status" value="8"/>
</dbReference>
<evidence type="ECO:0000313" key="3">
    <source>
        <dbReference type="EMBL" id="RIV23609.1"/>
    </source>
</evidence>
<dbReference type="InterPro" id="IPR011050">
    <property type="entry name" value="Pectin_lyase_fold/virulence"/>
</dbReference>
<dbReference type="AlphaFoldDB" id="A0A418MB62"/>
<feature type="domain" description="Right handed beta helix" evidence="2">
    <location>
        <begin position="541"/>
        <end position="661"/>
    </location>
</feature>
<dbReference type="SUPFAM" id="SSF51126">
    <property type="entry name" value="Pectin lyase-like"/>
    <property type="match status" value="2"/>
</dbReference>
<evidence type="ECO:0000313" key="4">
    <source>
        <dbReference type="Proteomes" id="UP000283523"/>
    </source>
</evidence>
<dbReference type="Pfam" id="PF13229">
    <property type="entry name" value="Beta_helix"/>
    <property type="match status" value="2"/>
</dbReference>
<dbReference type="InterPro" id="IPR039448">
    <property type="entry name" value="Beta_helix"/>
</dbReference>
<proteinExistence type="predicted"/>
<feature type="chain" id="PRO_5019083767" description="Right handed beta helix domain-containing protein" evidence="1">
    <location>
        <begin position="22"/>
        <end position="731"/>
    </location>
</feature>
<feature type="signal peptide" evidence="1">
    <location>
        <begin position="1"/>
        <end position="21"/>
    </location>
</feature>
<dbReference type="RefSeq" id="WP_119667825.1">
    <property type="nucleotide sequence ID" value="NZ_QXED01000003.1"/>
</dbReference>
<gene>
    <name evidence="3" type="ORF">DYU11_11550</name>
</gene>
<dbReference type="Gene3D" id="2.160.20.10">
    <property type="entry name" value="Single-stranded right-handed beta-helix, Pectin lyase-like"/>
    <property type="match status" value="1"/>
</dbReference>
<comment type="caution">
    <text evidence="3">The sequence shown here is derived from an EMBL/GenBank/DDBJ whole genome shotgun (WGS) entry which is preliminary data.</text>
</comment>
<dbReference type="Proteomes" id="UP000283523">
    <property type="component" value="Unassembled WGS sequence"/>
</dbReference>